<evidence type="ECO:0000256" key="1">
    <source>
        <dbReference type="SAM" id="MobiDB-lite"/>
    </source>
</evidence>
<evidence type="ECO:0000313" key="3">
    <source>
        <dbReference type="Proteomes" id="UP001066276"/>
    </source>
</evidence>
<feature type="region of interest" description="Disordered" evidence="1">
    <location>
        <begin position="38"/>
        <end position="69"/>
    </location>
</feature>
<name>A0AAV7V832_PLEWA</name>
<evidence type="ECO:0000313" key="2">
    <source>
        <dbReference type="EMBL" id="KAJ1196239.1"/>
    </source>
</evidence>
<proteinExistence type="predicted"/>
<comment type="caution">
    <text evidence="2">The sequence shown here is derived from an EMBL/GenBank/DDBJ whole genome shotgun (WGS) entry which is preliminary data.</text>
</comment>
<keyword evidence="3" id="KW-1185">Reference proteome</keyword>
<dbReference type="EMBL" id="JANPWB010000003">
    <property type="protein sequence ID" value="KAJ1196239.1"/>
    <property type="molecule type" value="Genomic_DNA"/>
</dbReference>
<sequence length="205" mass="21074">MDRSPHSAAKRVCATSFDHWQSPATTWLLQATSGQPSAAGRKAIQLQPGEEGGGKAVVRTDRRTAPQNPRYQCVAPTEAAFAAPSCLPTIGGSPAAQRTEPAAAEKGTSSRKGGGAAAQHYRRSGPPALLNERSPRSLPGLPGDSAKRPCVRSVSALYSEGATPISGASPQRLTARPALSWSGKSVNWAPAGAEPHGVPAILLAG</sequence>
<gene>
    <name evidence="2" type="ORF">NDU88_000110</name>
</gene>
<reference evidence="2" key="1">
    <citation type="journal article" date="2022" name="bioRxiv">
        <title>Sequencing and chromosome-scale assembly of the giantPleurodeles waltlgenome.</title>
        <authorList>
            <person name="Brown T."/>
            <person name="Elewa A."/>
            <person name="Iarovenko S."/>
            <person name="Subramanian E."/>
            <person name="Araus A.J."/>
            <person name="Petzold A."/>
            <person name="Susuki M."/>
            <person name="Suzuki K.-i.T."/>
            <person name="Hayashi T."/>
            <person name="Toyoda A."/>
            <person name="Oliveira C."/>
            <person name="Osipova E."/>
            <person name="Leigh N.D."/>
            <person name="Simon A."/>
            <person name="Yun M.H."/>
        </authorList>
    </citation>
    <scope>NUCLEOTIDE SEQUENCE</scope>
    <source>
        <strain evidence="2">20211129_DDA</strain>
        <tissue evidence="2">Liver</tissue>
    </source>
</reference>
<feature type="region of interest" description="Disordered" evidence="1">
    <location>
        <begin position="92"/>
        <end position="147"/>
    </location>
</feature>
<accession>A0AAV7V832</accession>
<organism evidence="2 3">
    <name type="scientific">Pleurodeles waltl</name>
    <name type="common">Iberian ribbed newt</name>
    <dbReference type="NCBI Taxonomy" id="8319"/>
    <lineage>
        <taxon>Eukaryota</taxon>
        <taxon>Metazoa</taxon>
        <taxon>Chordata</taxon>
        <taxon>Craniata</taxon>
        <taxon>Vertebrata</taxon>
        <taxon>Euteleostomi</taxon>
        <taxon>Amphibia</taxon>
        <taxon>Batrachia</taxon>
        <taxon>Caudata</taxon>
        <taxon>Salamandroidea</taxon>
        <taxon>Salamandridae</taxon>
        <taxon>Pleurodelinae</taxon>
        <taxon>Pleurodeles</taxon>
    </lineage>
</organism>
<dbReference type="AlphaFoldDB" id="A0AAV7V832"/>
<dbReference type="Proteomes" id="UP001066276">
    <property type="component" value="Chromosome 2_1"/>
</dbReference>
<protein>
    <submittedName>
        <fullName evidence="2">Uncharacterized protein</fullName>
    </submittedName>
</protein>